<dbReference type="Proteomes" id="UP001595921">
    <property type="component" value="Unassembled WGS sequence"/>
</dbReference>
<reference evidence="2 3" key="1">
    <citation type="journal article" date="2019" name="Int. J. Syst. Evol. Microbiol.">
        <title>The Global Catalogue of Microorganisms (GCM) 10K type strain sequencing project: providing services to taxonomists for standard genome sequencing and annotation.</title>
        <authorList>
            <consortium name="The Broad Institute Genomics Platform"/>
            <consortium name="The Broad Institute Genome Sequencing Center for Infectious Disease"/>
            <person name="Wu L."/>
            <person name="Ma J."/>
        </authorList>
    </citation>
    <scope>NUCLEOTIDE SEQUENCE [LARGE SCALE GENOMIC DNA]</scope>
    <source>
        <strain evidence="2 3">CGMCC 1.12553</strain>
    </source>
</reference>
<evidence type="ECO:0000256" key="1">
    <source>
        <dbReference type="SAM" id="MobiDB-lite"/>
    </source>
</evidence>
<dbReference type="EMBL" id="JBHSDS010000006">
    <property type="protein sequence ID" value="MFC4358789.1"/>
    <property type="molecule type" value="Genomic_DNA"/>
</dbReference>
<gene>
    <name evidence="2" type="ORF">ACFO0N_12630</name>
</gene>
<keyword evidence="3" id="KW-1185">Reference proteome</keyword>
<dbReference type="InterPro" id="IPR055755">
    <property type="entry name" value="DUF7331"/>
</dbReference>
<dbReference type="RefSeq" id="WP_267623395.1">
    <property type="nucleotide sequence ID" value="NZ_JAODIW010000008.1"/>
</dbReference>
<name>A0ABD5PE67_9EURY</name>
<dbReference type="AlphaFoldDB" id="A0ABD5PE67"/>
<comment type="caution">
    <text evidence="2">The sequence shown here is derived from an EMBL/GenBank/DDBJ whole genome shotgun (WGS) entry which is preliminary data.</text>
</comment>
<protein>
    <submittedName>
        <fullName evidence="2">Uncharacterized protein</fullName>
    </submittedName>
</protein>
<dbReference type="Pfam" id="PF24018">
    <property type="entry name" value="DUF7331"/>
    <property type="match status" value="1"/>
</dbReference>
<accession>A0ABD5PE67</accession>
<sequence>MTDHADDGRRDRTGAERPNQTFDADEVGASGANEADGGADATPVESYETDDGTVFYESENPLAWVQSSLTVTLQDSA</sequence>
<evidence type="ECO:0000313" key="2">
    <source>
        <dbReference type="EMBL" id="MFC4358789.1"/>
    </source>
</evidence>
<evidence type="ECO:0000313" key="3">
    <source>
        <dbReference type="Proteomes" id="UP001595921"/>
    </source>
</evidence>
<feature type="region of interest" description="Disordered" evidence="1">
    <location>
        <begin position="1"/>
        <end position="49"/>
    </location>
</feature>
<organism evidence="2 3">
    <name type="scientific">Halobium salinum</name>
    <dbReference type="NCBI Taxonomy" id="1364940"/>
    <lineage>
        <taxon>Archaea</taxon>
        <taxon>Methanobacteriati</taxon>
        <taxon>Methanobacteriota</taxon>
        <taxon>Stenosarchaea group</taxon>
        <taxon>Halobacteria</taxon>
        <taxon>Halobacteriales</taxon>
        <taxon>Haloferacaceae</taxon>
        <taxon>Halobium</taxon>
    </lineage>
</organism>
<feature type="compositionally biased region" description="Basic and acidic residues" evidence="1">
    <location>
        <begin position="1"/>
        <end position="15"/>
    </location>
</feature>
<proteinExistence type="predicted"/>